<evidence type="ECO:0000313" key="1">
    <source>
        <dbReference type="EMBL" id="MBC3803658.1"/>
    </source>
</evidence>
<keyword evidence="2" id="KW-1185">Reference proteome</keyword>
<organism evidence="1 2">
    <name type="scientific">Acetobacterium fimetarium</name>
    <dbReference type="NCBI Taxonomy" id="52691"/>
    <lineage>
        <taxon>Bacteria</taxon>
        <taxon>Bacillati</taxon>
        <taxon>Bacillota</taxon>
        <taxon>Clostridia</taxon>
        <taxon>Eubacteriales</taxon>
        <taxon>Eubacteriaceae</taxon>
        <taxon>Acetobacterium</taxon>
    </lineage>
</organism>
<dbReference type="EMBL" id="WJBC01000004">
    <property type="protein sequence ID" value="MBC3803658.1"/>
    <property type="molecule type" value="Genomic_DNA"/>
</dbReference>
<reference evidence="1 2" key="1">
    <citation type="journal article" date="2020" name="mSystems">
        <title>Defining Genomic and Predicted Metabolic Features of the Acetobacterium Genus.</title>
        <authorList>
            <person name="Ross D.E."/>
            <person name="Marshall C.W."/>
            <person name="Gulliver D."/>
            <person name="May H.D."/>
            <person name="Norman R.S."/>
        </authorList>
    </citation>
    <scope>NUCLEOTIDE SEQUENCE [LARGE SCALE GENOMIC DNA]</scope>
    <source>
        <strain evidence="1 2">DSM 8238</strain>
    </source>
</reference>
<protein>
    <submittedName>
        <fullName evidence="1">DUF2971 domain-containing protein</fullName>
    </submittedName>
</protein>
<dbReference type="Pfam" id="PF11185">
    <property type="entry name" value="DUF2971"/>
    <property type="match status" value="1"/>
</dbReference>
<accession>A0ABR6WSR4</accession>
<dbReference type="RefSeq" id="WP_186841563.1">
    <property type="nucleotide sequence ID" value="NZ_WJBC01000004.1"/>
</dbReference>
<dbReference type="Proteomes" id="UP000603234">
    <property type="component" value="Unassembled WGS sequence"/>
</dbReference>
<gene>
    <name evidence="1" type="ORF">GH808_04320</name>
</gene>
<comment type="caution">
    <text evidence="1">The sequence shown here is derived from an EMBL/GenBank/DDBJ whole genome shotgun (WGS) entry which is preliminary data.</text>
</comment>
<dbReference type="InterPro" id="IPR021352">
    <property type="entry name" value="DUF2971"/>
</dbReference>
<proteinExistence type="predicted"/>
<sequence length="239" mass="28645">MNLPEKIYKYRTFVKIKYVKDIFKKKRLYLARRKDLNDPFEGCNFNVSLGVSGQSIPKALNIHHPIIEDRLNQHRILSLSENCKSPQMWAHYADNYRGFCLQFSTKSTFSQIKPVKYIPSVTTHDEQRIKGGEKEILEIITESYYKKCEEWKYEKEYRILKPVSQEYFEFEIGELETIILGVNITEKNEELLMNQAQKYGIRVVKMFVSNENYKIRFFDYDTKIEYNGRNIEEYECKDF</sequence>
<name>A0ABR6WSR4_9FIRM</name>
<evidence type="ECO:0000313" key="2">
    <source>
        <dbReference type="Proteomes" id="UP000603234"/>
    </source>
</evidence>